<dbReference type="PANTHER" id="PTHR24321">
    <property type="entry name" value="DEHYDROGENASES, SHORT CHAIN"/>
    <property type="match status" value="1"/>
</dbReference>
<comment type="caution">
    <text evidence="3">The sequence shown here is derived from an EMBL/GenBank/DDBJ whole genome shotgun (WGS) entry which is preliminary data.</text>
</comment>
<protein>
    <submittedName>
        <fullName evidence="3">WGS project CBMI000000000 data, contig CS3069_c001973</fullName>
    </submittedName>
</protein>
<dbReference type="PRINTS" id="PR00081">
    <property type="entry name" value="GDHRDH"/>
</dbReference>
<dbReference type="CDD" id="cd05233">
    <property type="entry name" value="SDR_c"/>
    <property type="match status" value="1"/>
</dbReference>
<dbReference type="GO" id="GO:0016491">
    <property type="term" value="F:oxidoreductase activity"/>
    <property type="evidence" value="ECO:0007669"/>
    <property type="project" value="UniProtKB-KW"/>
</dbReference>
<gene>
    <name evidence="3" type="ORF">BN850_0073050</name>
</gene>
<dbReference type="PANTHER" id="PTHR24321:SF12">
    <property type="entry name" value="SHORT-CHAIN DEHYDROGENASE_REDUCTASE FAMILY, PUTATIVE (AFU_ORTHOLOGUE AFUA_5G14340)-RELATED"/>
    <property type="match status" value="1"/>
</dbReference>
<comment type="similarity">
    <text evidence="1">Belongs to the short-chain dehydrogenases/reductases (SDR) family.</text>
</comment>
<dbReference type="InterPro" id="IPR002347">
    <property type="entry name" value="SDR_fam"/>
</dbReference>
<dbReference type="Gene3D" id="3.40.50.720">
    <property type="entry name" value="NAD(P)-binding Rossmann-like Domain"/>
    <property type="match status" value="1"/>
</dbReference>
<dbReference type="EMBL" id="CBMI010001971">
    <property type="protein sequence ID" value="CEG04746.1"/>
    <property type="molecule type" value="Genomic_DNA"/>
</dbReference>
<keyword evidence="2" id="KW-0560">Oxidoreductase</keyword>
<organism evidence="3">
    <name type="scientific">Fusarium clavum</name>
    <dbReference type="NCBI Taxonomy" id="2594811"/>
    <lineage>
        <taxon>Eukaryota</taxon>
        <taxon>Fungi</taxon>
        <taxon>Dikarya</taxon>
        <taxon>Ascomycota</taxon>
        <taxon>Pezizomycotina</taxon>
        <taxon>Sordariomycetes</taxon>
        <taxon>Hypocreomycetidae</taxon>
        <taxon>Hypocreales</taxon>
        <taxon>Nectriaceae</taxon>
        <taxon>Fusarium</taxon>
        <taxon>Fusarium incarnatum-equiseti species complex</taxon>
    </lineage>
</organism>
<evidence type="ECO:0000313" key="3">
    <source>
        <dbReference type="EMBL" id="CEG04746.1"/>
    </source>
</evidence>
<dbReference type="SUPFAM" id="SSF51735">
    <property type="entry name" value="NAD(P)-binding Rossmann-fold domains"/>
    <property type="match status" value="1"/>
</dbReference>
<evidence type="ECO:0000256" key="1">
    <source>
        <dbReference type="ARBA" id="ARBA00006484"/>
    </source>
</evidence>
<dbReference type="InterPro" id="IPR036291">
    <property type="entry name" value="NAD(P)-bd_dom_sf"/>
</dbReference>
<proteinExistence type="inferred from homology"/>
<dbReference type="AlphaFoldDB" id="A0A090N5L6"/>
<reference evidence="3" key="1">
    <citation type="submission" date="2013-05" db="EMBL/GenBank/DDBJ databases">
        <title>Draft genome sequences of six wheat associated Fusarium spp. isolates.</title>
        <authorList>
            <person name="Moolhuijzen P.M."/>
            <person name="Manners J.M."/>
            <person name="Wilcox S."/>
            <person name="Bellgard M.I."/>
            <person name="Gardiner D.M."/>
        </authorList>
    </citation>
    <scope>NUCLEOTIDE SEQUENCE</scope>
    <source>
        <strain evidence="3">CS3069</strain>
    </source>
</reference>
<name>A0A090N5L6_9HYPO</name>
<sequence length="283" mass="29865">MTIINLPGVALVTGASKGIGRATSLAFAVAGVKGLVLSARNKAELQDTAAKAKAVATNPDFDTLIVLCDISREKDIVDLVAQAVEKFGKINYAVNNAGLIAQKFIPFVNISTEEMDELANVNARGSFLCTREEIKVMLRQPRKDLQGLTDIAREAERGCIVNVSSEFALGGMPFGGSYGHTTWSRLGMTKTAADQPLSEALEYAAEGIRVNSLLAGYTVTDGFMAHPDATAELGASLTTRNPMKRLATSGEVADAIIFLCSPLARYITGHGLAVEGGHTSGFA</sequence>
<dbReference type="Pfam" id="PF13561">
    <property type="entry name" value="adh_short_C2"/>
    <property type="match status" value="1"/>
</dbReference>
<accession>A0A090N5L6</accession>
<evidence type="ECO:0000256" key="2">
    <source>
        <dbReference type="ARBA" id="ARBA00023002"/>
    </source>
</evidence>